<feature type="domain" description="EamA" evidence="3">
    <location>
        <begin position="6"/>
        <end position="141"/>
    </location>
</feature>
<protein>
    <submittedName>
        <fullName evidence="4">EamA family transporter</fullName>
    </submittedName>
</protein>
<feature type="transmembrane region" description="Helical" evidence="2">
    <location>
        <begin position="37"/>
        <end position="56"/>
    </location>
</feature>
<dbReference type="InterPro" id="IPR000620">
    <property type="entry name" value="EamA_dom"/>
</dbReference>
<dbReference type="SUPFAM" id="SSF103481">
    <property type="entry name" value="Multidrug resistance efflux transporter EmrE"/>
    <property type="match status" value="2"/>
</dbReference>
<reference evidence="4 5" key="1">
    <citation type="submission" date="2020-08" db="EMBL/GenBank/DDBJ databases">
        <authorList>
            <person name="Liu C."/>
            <person name="Sun Q."/>
        </authorList>
    </citation>
    <scope>NUCLEOTIDE SEQUENCE [LARGE SCALE GENOMIC DNA]</scope>
    <source>
        <strain evidence="4 5">NSJ-18</strain>
    </source>
</reference>
<evidence type="ECO:0000256" key="2">
    <source>
        <dbReference type="SAM" id="Phobius"/>
    </source>
</evidence>
<feature type="transmembrane region" description="Helical" evidence="2">
    <location>
        <begin position="246"/>
        <end position="266"/>
    </location>
</feature>
<comment type="caution">
    <text evidence="4">The sequence shown here is derived from an EMBL/GenBank/DDBJ whole genome shotgun (WGS) entry which is preliminary data.</text>
</comment>
<dbReference type="EMBL" id="JACRWE010000002">
    <property type="protein sequence ID" value="MBC5996320.1"/>
    <property type="molecule type" value="Genomic_DNA"/>
</dbReference>
<dbReference type="InterPro" id="IPR037185">
    <property type="entry name" value="EmrE-like"/>
</dbReference>
<evidence type="ECO:0000256" key="1">
    <source>
        <dbReference type="ARBA" id="ARBA00007362"/>
    </source>
</evidence>
<feature type="transmembrane region" description="Helical" evidence="2">
    <location>
        <begin position="213"/>
        <end position="234"/>
    </location>
</feature>
<dbReference type="PANTHER" id="PTHR22911">
    <property type="entry name" value="ACYL-MALONYL CONDENSING ENZYME-RELATED"/>
    <property type="match status" value="1"/>
</dbReference>
<dbReference type="PANTHER" id="PTHR22911:SF79">
    <property type="entry name" value="MOBA-LIKE NTP TRANSFERASE DOMAIN-CONTAINING PROTEIN"/>
    <property type="match status" value="1"/>
</dbReference>
<keyword evidence="2" id="KW-0812">Transmembrane</keyword>
<keyword evidence="5" id="KW-1185">Reference proteome</keyword>
<feature type="transmembrane region" description="Helical" evidence="2">
    <location>
        <begin position="94"/>
        <end position="113"/>
    </location>
</feature>
<dbReference type="Proteomes" id="UP000609849">
    <property type="component" value="Unassembled WGS sequence"/>
</dbReference>
<feature type="transmembrane region" description="Helical" evidence="2">
    <location>
        <begin position="183"/>
        <end position="201"/>
    </location>
</feature>
<feature type="transmembrane region" description="Helical" evidence="2">
    <location>
        <begin position="154"/>
        <end position="171"/>
    </location>
</feature>
<keyword evidence="2" id="KW-1133">Transmembrane helix</keyword>
<evidence type="ECO:0000313" key="5">
    <source>
        <dbReference type="Proteomes" id="UP000609849"/>
    </source>
</evidence>
<comment type="similarity">
    <text evidence="1">Belongs to the EamA transporter family.</text>
</comment>
<organism evidence="4 5">
    <name type="scientific">Romboutsia faecis</name>
    <dbReference type="NCBI Taxonomy" id="2764597"/>
    <lineage>
        <taxon>Bacteria</taxon>
        <taxon>Bacillati</taxon>
        <taxon>Bacillota</taxon>
        <taxon>Clostridia</taxon>
        <taxon>Peptostreptococcales</taxon>
        <taxon>Peptostreptococcaceae</taxon>
        <taxon>Romboutsia</taxon>
    </lineage>
</organism>
<feature type="transmembrane region" description="Helical" evidence="2">
    <location>
        <begin position="272"/>
        <end position="289"/>
    </location>
</feature>
<accession>A0ABR7JN78</accession>
<dbReference type="Pfam" id="PF00892">
    <property type="entry name" value="EamA"/>
    <property type="match status" value="2"/>
</dbReference>
<keyword evidence="2" id="KW-0472">Membrane</keyword>
<dbReference type="RefSeq" id="WP_153972049.1">
    <property type="nucleotide sequence ID" value="NZ_JACRWE010000002.1"/>
</dbReference>
<feature type="transmembrane region" description="Helical" evidence="2">
    <location>
        <begin position="68"/>
        <end position="88"/>
    </location>
</feature>
<feature type="transmembrane region" description="Helical" evidence="2">
    <location>
        <begin position="7"/>
        <end position="25"/>
    </location>
</feature>
<sequence>MKERNLGYMLIAIAGLLWSTIGLFSNNLMESGLNPQQVAFIRLFLGCMFLIIYSSIKQPHLLKISKKGLMYSVVIGLICQALFNVSYLNAIQSVGVSVAAVLLYTSPLFLAVFSRIAFKEDINKNKILSLILCFIGAILAVTGGKLDLSNLNPIGIGIGILSAITYALMPILNKNALIENESITLVIYSFLFGTLFMIPISNPIEVFSQMSNLFILFNMLALGLLPAAFAYILYMNGISKGVELSVAGVIASVELIFAQLIGWFIIGEQFLVIKLLGLLFMIASAIIAIKGTSNKGIEDSSIDFQDIC</sequence>
<feature type="domain" description="EamA" evidence="3">
    <location>
        <begin position="154"/>
        <end position="288"/>
    </location>
</feature>
<feature type="transmembrane region" description="Helical" evidence="2">
    <location>
        <begin position="125"/>
        <end position="142"/>
    </location>
</feature>
<evidence type="ECO:0000259" key="3">
    <source>
        <dbReference type="Pfam" id="PF00892"/>
    </source>
</evidence>
<gene>
    <name evidence="4" type="ORF">H8923_06060</name>
</gene>
<name>A0ABR7JN78_9FIRM</name>
<evidence type="ECO:0000313" key="4">
    <source>
        <dbReference type="EMBL" id="MBC5996320.1"/>
    </source>
</evidence>
<proteinExistence type="inferred from homology"/>